<proteinExistence type="predicted"/>
<protein>
    <recommendedName>
        <fullName evidence="4">Tetratricopeptide repeat protein</fullName>
    </recommendedName>
</protein>
<reference evidence="2" key="1">
    <citation type="submission" date="2021-02" db="EMBL/GenBank/DDBJ databases">
        <authorList>
            <person name="Nowell W R."/>
        </authorList>
    </citation>
    <scope>NUCLEOTIDE SEQUENCE</scope>
</reference>
<evidence type="ECO:0008006" key="4">
    <source>
        <dbReference type="Google" id="ProtNLM"/>
    </source>
</evidence>
<dbReference type="InterPro" id="IPR011990">
    <property type="entry name" value="TPR-like_helical_dom_sf"/>
</dbReference>
<dbReference type="AlphaFoldDB" id="A0A8S2GEU0"/>
<dbReference type="SUPFAM" id="SSF56399">
    <property type="entry name" value="ADP-ribosylation"/>
    <property type="match status" value="1"/>
</dbReference>
<dbReference type="PROSITE" id="PS51996">
    <property type="entry name" value="TR_MART"/>
    <property type="match status" value="1"/>
</dbReference>
<comment type="caution">
    <text evidence="2">The sequence shown here is derived from an EMBL/GenBank/DDBJ whole genome shotgun (WGS) entry which is preliminary data.</text>
</comment>
<accession>A0A8S2GEU0</accession>
<sequence length="318" mass="37328">GQKPLRYSESARSITYCQLSLSSKARRQLVAFPREFDQTYNSEEALKWYTRDCFLYRLLNEACRTENIDMIYTFRYLITDLYRCLTDLHTDFKAQLQSKTSMLIVYREQRISREELQEIRANIGQLYSTNTFLSTTFDRDITAMYAPDGLTLNTTDSEHTCFESVVFKYIVNTNIITKPYALLKNKSYYFDEDEVLFSIGTIFRIDSVEQSLSNNNQWDVTLTLAANADDEIQKELNFYIDQIHSTPTLLLLGDYLADIAHDYPKAEYYYRLFLEDQSIDDDYHKIMAHIKIGLIYVQKGEYATAIDTYETSLRTDSR</sequence>
<dbReference type="Gene3D" id="3.90.176.10">
    <property type="entry name" value="Toxin ADP-ribosyltransferase, Chain A, domain 1"/>
    <property type="match status" value="1"/>
</dbReference>
<evidence type="ECO:0000313" key="3">
    <source>
        <dbReference type="Proteomes" id="UP000682733"/>
    </source>
</evidence>
<evidence type="ECO:0000313" key="2">
    <source>
        <dbReference type="EMBL" id="CAF3507720.1"/>
    </source>
</evidence>
<feature type="non-terminal residue" evidence="2">
    <location>
        <position position="1"/>
    </location>
</feature>
<gene>
    <name evidence="1" type="ORF">OVA965_LOCUS873</name>
    <name evidence="2" type="ORF">TMI583_LOCUS874</name>
</gene>
<name>A0A8S2GEU0_9BILA</name>
<organism evidence="2 3">
    <name type="scientific">Didymodactylos carnosus</name>
    <dbReference type="NCBI Taxonomy" id="1234261"/>
    <lineage>
        <taxon>Eukaryota</taxon>
        <taxon>Metazoa</taxon>
        <taxon>Spiralia</taxon>
        <taxon>Gnathifera</taxon>
        <taxon>Rotifera</taxon>
        <taxon>Eurotatoria</taxon>
        <taxon>Bdelloidea</taxon>
        <taxon>Philodinida</taxon>
        <taxon>Philodinidae</taxon>
        <taxon>Didymodactylos</taxon>
    </lineage>
</organism>
<dbReference type="Proteomes" id="UP000677228">
    <property type="component" value="Unassembled WGS sequence"/>
</dbReference>
<dbReference type="EMBL" id="CAJOBA010000139">
    <property type="protein sequence ID" value="CAF3507720.1"/>
    <property type="molecule type" value="Genomic_DNA"/>
</dbReference>
<dbReference type="Proteomes" id="UP000682733">
    <property type="component" value="Unassembled WGS sequence"/>
</dbReference>
<dbReference type="EMBL" id="CAJNOK010000139">
    <property type="protein sequence ID" value="CAF0731996.1"/>
    <property type="molecule type" value="Genomic_DNA"/>
</dbReference>
<evidence type="ECO:0000313" key="1">
    <source>
        <dbReference type="EMBL" id="CAF0731996.1"/>
    </source>
</evidence>
<dbReference type="Gene3D" id="1.25.40.10">
    <property type="entry name" value="Tetratricopeptide repeat domain"/>
    <property type="match status" value="1"/>
</dbReference>
<dbReference type="SUPFAM" id="SSF48452">
    <property type="entry name" value="TPR-like"/>
    <property type="match status" value="1"/>
</dbReference>
<dbReference type="PROSITE" id="PS50293">
    <property type="entry name" value="TPR_REGION"/>
    <property type="match status" value="1"/>
</dbReference>